<comment type="caution">
    <text evidence="2">The sequence shown here is derived from an EMBL/GenBank/DDBJ whole genome shotgun (WGS) entry which is preliminary data.</text>
</comment>
<evidence type="ECO:0000256" key="1">
    <source>
        <dbReference type="SAM" id="MobiDB-lite"/>
    </source>
</evidence>
<organism evidence="2 3">
    <name type="scientific">Boothiomyces macroporosus</name>
    <dbReference type="NCBI Taxonomy" id="261099"/>
    <lineage>
        <taxon>Eukaryota</taxon>
        <taxon>Fungi</taxon>
        <taxon>Fungi incertae sedis</taxon>
        <taxon>Chytridiomycota</taxon>
        <taxon>Chytridiomycota incertae sedis</taxon>
        <taxon>Chytridiomycetes</taxon>
        <taxon>Rhizophydiales</taxon>
        <taxon>Terramycetaceae</taxon>
        <taxon>Boothiomyces</taxon>
    </lineage>
</organism>
<dbReference type="EMBL" id="JADGKB010000006">
    <property type="protein sequence ID" value="KAJ3261398.1"/>
    <property type="molecule type" value="Genomic_DNA"/>
</dbReference>
<sequence length="240" mass="27058">MPLTDSTIFMGISLRDWQPDNDMSQIQEIDFEGSDDDIRARFEQYTTQLFASMEYELNPPPLEPNAKKIDYISEYNTAWVKAWQNSKSFELWNTIHDKEYVGMINPGHPCHGHTIFGAVQNSLVASLTVLGKNMTPISKGISSATAAVTSTVSDAVQSVSETPAENVPGQLLQNVSTWYNLKKMQWGQKAAPPTEAEEPRQSFDNEDINQELKRIQDIVAESKRSKIIDDNPVEYEQVDL</sequence>
<dbReference type="AlphaFoldDB" id="A0AAD5UQX1"/>
<evidence type="ECO:0000313" key="3">
    <source>
        <dbReference type="Proteomes" id="UP001210925"/>
    </source>
</evidence>
<dbReference type="PANTHER" id="PTHR31017">
    <property type="entry name" value="LATE SECRETORY PATHWAY PROTEIN AVL9-RELATED"/>
    <property type="match status" value="1"/>
</dbReference>
<evidence type="ECO:0000313" key="2">
    <source>
        <dbReference type="EMBL" id="KAJ3261398.1"/>
    </source>
</evidence>
<dbReference type="Proteomes" id="UP001210925">
    <property type="component" value="Unassembled WGS sequence"/>
</dbReference>
<proteinExistence type="predicted"/>
<keyword evidence="3" id="KW-1185">Reference proteome</keyword>
<gene>
    <name evidence="2" type="primary">AVL9</name>
    <name evidence="2" type="ORF">HK103_006006</name>
</gene>
<dbReference type="InterPro" id="IPR051731">
    <property type="entry name" value="DENND11/AVL9_GEFs"/>
</dbReference>
<accession>A0AAD5UQX1</accession>
<name>A0AAD5UQX1_9FUNG</name>
<feature type="region of interest" description="Disordered" evidence="1">
    <location>
        <begin position="189"/>
        <end position="208"/>
    </location>
</feature>
<dbReference type="PANTHER" id="PTHR31017:SF1">
    <property type="entry name" value="LATE SECRETORY PATHWAY PROTEIN AVL9 HOMOLOG"/>
    <property type="match status" value="1"/>
</dbReference>
<dbReference type="GO" id="GO:0005737">
    <property type="term" value="C:cytoplasm"/>
    <property type="evidence" value="ECO:0007669"/>
    <property type="project" value="TreeGrafter"/>
</dbReference>
<reference evidence="2" key="1">
    <citation type="submission" date="2020-05" db="EMBL/GenBank/DDBJ databases">
        <title>Phylogenomic resolution of chytrid fungi.</title>
        <authorList>
            <person name="Stajich J.E."/>
            <person name="Amses K."/>
            <person name="Simmons R."/>
            <person name="Seto K."/>
            <person name="Myers J."/>
            <person name="Bonds A."/>
            <person name="Quandt C.A."/>
            <person name="Barry K."/>
            <person name="Liu P."/>
            <person name="Grigoriev I."/>
            <person name="Longcore J.E."/>
            <person name="James T.Y."/>
        </authorList>
    </citation>
    <scope>NUCLEOTIDE SEQUENCE</scope>
    <source>
        <strain evidence="2">PLAUS21</strain>
    </source>
</reference>
<protein>
    <submittedName>
        <fullName evidence="2">Late secretory pathway protein avl9</fullName>
    </submittedName>
</protein>